<evidence type="ECO:0000313" key="5">
    <source>
        <dbReference type="WBParaSite" id="L893_g12130.t1"/>
    </source>
</evidence>
<feature type="compositionally biased region" description="Pro residues" evidence="2">
    <location>
        <begin position="35"/>
        <end position="51"/>
    </location>
</feature>
<feature type="region of interest" description="Disordered" evidence="2">
    <location>
        <begin position="577"/>
        <end position="633"/>
    </location>
</feature>
<feature type="coiled-coil region" evidence="1">
    <location>
        <begin position="518"/>
        <end position="545"/>
    </location>
</feature>
<protein>
    <submittedName>
        <fullName evidence="5">SERPIN domain-containing protein</fullName>
    </submittedName>
</protein>
<feature type="region of interest" description="Disordered" evidence="2">
    <location>
        <begin position="1"/>
        <end position="54"/>
    </location>
</feature>
<accession>A0A1I7Y362</accession>
<evidence type="ECO:0000259" key="3">
    <source>
        <dbReference type="Pfam" id="PF00079"/>
    </source>
</evidence>
<feature type="compositionally biased region" description="Polar residues" evidence="2">
    <location>
        <begin position="586"/>
        <end position="603"/>
    </location>
</feature>
<dbReference type="Gene3D" id="2.30.39.10">
    <property type="entry name" value="Alpha-1-antitrypsin, domain 1"/>
    <property type="match status" value="1"/>
</dbReference>
<dbReference type="SUPFAM" id="SSF56574">
    <property type="entry name" value="Serpins"/>
    <property type="match status" value="1"/>
</dbReference>
<proteinExistence type="predicted"/>
<dbReference type="InterPro" id="IPR042178">
    <property type="entry name" value="Serpin_sf_1"/>
</dbReference>
<organism evidence="4 5">
    <name type="scientific">Steinernema glaseri</name>
    <dbReference type="NCBI Taxonomy" id="37863"/>
    <lineage>
        <taxon>Eukaryota</taxon>
        <taxon>Metazoa</taxon>
        <taxon>Ecdysozoa</taxon>
        <taxon>Nematoda</taxon>
        <taxon>Chromadorea</taxon>
        <taxon>Rhabditida</taxon>
        <taxon>Tylenchina</taxon>
        <taxon>Panagrolaimomorpha</taxon>
        <taxon>Strongyloidoidea</taxon>
        <taxon>Steinernematidae</taxon>
        <taxon>Steinernema</taxon>
    </lineage>
</organism>
<keyword evidence="1" id="KW-0175">Coiled coil</keyword>
<dbReference type="InterPro" id="IPR036186">
    <property type="entry name" value="Serpin_sf"/>
</dbReference>
<keyword evidence="4" id="KW-1185">Reference proteome</keyword>
<dbReference type="InterPro" id="IPR042185">
    <property type="entry name" value="Serpin_sf_2"/>
</dbReference>
<feature type="domain" description="Serpin" evidence="3">
    <location>
        <begin position="109"/>
        <end position="402"/>
    </location>
</feature>
<dbReference type="WBParaSite" id="L893_g12130.t1">
    <property type="protein sequence ID" value="L893_g12130.t1"/>
    <property type="gene ID" value="L893_g12130"/>
</dbReference>
<name>A0A1I7Y362_9BILA</name>
<evidence type="ECO:0000256" key="2">
    <source>
        <dbReference type="SAM" id="MobiDB-lite"/>
    </source>
</evidence>
<dbReference type="Proteomes" id="UP000095287">
    <property type="component" value="Unplaced"/>
</dbReference>
<evidence type="ECO:0000313" key="4">
    <source>
        <dbReference type="Proteomes" id="UP000095287"/>
    </source>
</evidence>
<dbReference type="Gene3D" id="3.30.497.10">
    <property type="entry name" value="Antithrombin, subunit I, domain 2"/>
    <property type="match status" value="1"/>
</dbReference>
<dbReference type="InterPro" id="IPR023796">
    <property type="entry name" value="Serpin_dom"/>
</dbReference>
<dbReference type="Pfam" id="PF00079">
    <property type="entry name" value="Serpin"/>
    <property type="match status" value="1"/>
</dbReference>
<reference evidence="5" key="1">
    <citation type="submission" date="2016-11" db="UniProtKB">
        <authorList>
            <consortium name="WormBaseParasite"/>
        </authorList>
    </citation>
    <scope>IDENTIFICATION</scope>
</reference>
<evidence type="ECO:0000256" key="1">
    <source>
        <dbReference type="SAM" id="Coils"/>
    </source>
</evidence>
<sequence length="633" mass="70306">MAKSAPIKGPTQAPSRVLPPVPTKSQRSSAKIPDSPTPPAAASPTPVPKKSPVPKKAAAPAVVRTASAEQPSVVWELPNLLDVGLDIIRSVPSKKVNASVIPVTELKKYRKTFEETNICVSPLEVLRGFGALLLMAESHTHAELLHCLRRCLYGSKGGKMTADQIHQHLFSVGREYVFNLTSAAVRIFFEKRSVLPFDAQVTATIDAFYKEPNVFPDAPELKAKENVLRETNFMTSPNGDAMRIRINKAMKIASNGRVEHVVRRDLAPTWRARHVLASCLDGNFHWKISGIGEPRSTYFYDAYDRSIEKRSTVVAVKAECSIRTVICKNRVRVVELDSHDENMKLYVLQPQTAHLSSIELAYMSGEMLRAYIDACSKQPVIKTTVMMPHMSMTNSVGVRQAFNKPRKGMLSKLFKGNGPKNSIPPISRVFHPYDCELARGIAGDKEFGVTYSFPLYEHYHKTKFNILMCHRPPLDPEEIRPLVNPPECKPVPANVLENIQLSTINARLNLARANVHQSDKLREAVEALEKELNDIEKKAKPSEKEESVWKPLGKKESENVKLASKPAPLEVMLKSTKQETKYKIAPQSSRQEAGAEPNNNAPSQFIPMKNTPSKIGKGNNAPSKFIPVNNAPS</sequence>
<dbReference type="AlphaFoldDB" id="A0A1I7Y362"/>